<reference evidence="1" key="1">
    <citation type="submission" date="2022-12" db="EMBL/GenBank/DDBJ databases">
        <authorList>
            <person name="Petersen C."/>
        </authorList>
    </citation>
    <scope>NUCLEOTIDE SEQUENCE</scope>
    <source>
        <strain evidence="1">IBT 15544</strain>
    </source>
</reference>
<organism evidence="1 2">
    <name type="scientific">Penicillium cinerascens</name>
    <dbReference type="NCBI Taxonomy" id="70096"/>
    <lineage>
        <taxon>Eukaryota</taxon>
        <taxon>Fungi</taxon>
        <taxon>Dikarya</taxon>
        <taxon>Ascomycota</taxon>
        <taxon>Pezizomycotina</taxon>
        <taxon>Eurotiomycetes</taxon>
        <taxon>Eurotiomycetidae</taxon>
        <taxon>Eurotiales</taxon>
        <taxon>Aspergillaceae</taxon>
        <taxon>Penicillium</taxon>
    </lineage>
</organism>
<dbReference type="AlphaFoldDB" id="A0A9W9NEQ6"/>
<accession>A0A9W9NEQ6</accession>
<name>A0A9W9NEQ6_9EURO</name>
<dbReference type="OrthoDB" id="4653208at2759"/>
<evidence type="ECO:0000313" key="2">
    <source>
        <dbReference type="Proteomes" id="UP001150904"/>
    </source>
</evidence>
<comment type="caution">
    <text evidence="1">The sequence shown here is derived from an EMBL/GenBank/DDBJ whole genome shotgun (WGS) entry which is preliminary data.</text>
</comment>
<dbReference type="RefSeq" id="XP_058313010.1">
    <property type="nucleotide sequence ID" value="XM_058447599.1"/>
</dbReference>
<reference evidence="1" key="2">
    <citation type="journal article" date="2023" name="IMA Fungus">
        <title>Comparative genomic study of the Penicillium genus elucidates a diverse pangenome and 15 lateral gene transfer events.</title>
        <authorList>
            <person name="Petersen C."/>
            <person name="Sorensen T."/>
            <person name="Nielsen M.R."/>
            <person name="Sondergaard T.E."/>
            <person name="Sorensen J.L."/>
            <person name="Fitzpatrick D.A."/>
            <person name="Frisvad J.C."/>
            <person name="Nielsen K.L."/>
        </authorList>
    </citation>
    <scope>NUCLEOTIDE SEQUENCE</scope>
    <source>
        <strain evidence="1">IBT 15544</strain>
    </source>
</reference>
<proteinExistence type="predicted"/>
<evidence type="ECO:0000313" key="1">
    <source>
        <dbReference type="EMBL" id="KAJ5218437.1"/>
    </source>
</evidence>
<dbReference type="Proteomes" id="UP001150904">
    <property type="component" value="Unassembled WGS sequence"/>
</dbReference>
<dbReference type="GeneID" id="83174899"/>
<sequence length="65" mass="7123">MDLPERFPASMVLSRVADHLRDRYGDLTVALPINHIGYEQALAATMHCVRGLPGQIVLPLSGELP</sequence>
<protein>
    <submittedName>
        <fullName evidence="1">Uncharacterized protein</fullName>
    </submittedName>
</protein>
<dbReference type="EMBL" id="JAPQKR010000004">
    <property type="protein sequence ID" value="KAJ5218437.1"/>
    <property type="molecule type" value="Genomic_DNA"/>
</dbReference>
<gene>
    <name evidence="1" type="ORF">N7498_000536</name>
</gene>
<keyword evidence="2" id="KW-1185">Reference proteome</keyword>